<evidence type="ECO:0000313" key="2">
    <source>
        <dbReference type="EMBL" id="MDM8195811.1"/>
    </source>
</evidence>
<evidence type="ECO:0000313" key="3">
    <source>
        <dbReference type="Proteomes" id="UP001529275"/>
    </source>
</evidence>
<name>A0ABT7UI42_9FIRM</name>
<evidence type="ECO:0000256" key="1">
    <source>
        <dbReference type="SAM" id="Phobius"/>
    </source>
</evidence>
<keyword evidence="1" id="KW-0472">Membrane</keyword>
<sequence>MNKILGMVIPYIIIIGVILMQSVVMEEIIVAIVIGLLIGLEFLSLKKAEGTVLMKFGKILTICIFVVAFLLGLFNQHLMILPDLTRVLALLIPIECINLYMIYQNHPRYTMTYKYSFRNKRRRYF</sequence>
<accession>A0ABT7UI42</accession>
<protein>
    <submittedName>
        <fullName evidence="2">Uncharacterized protein</fullName>
    </submittedName>
</protein>
<keyword evidence="1" id="KW-0812">Transmembrane</keyword>
<feature type="transmembrane region" description="Helical" evidence="1">
    <location>
        <begin position="12"/>
        <end position="38"/>
    </location>
</feature>
<reference evidence="2 3" key="2">
    <citation type="submission" date="2023-06" db="EMBL/GenBank/DDBJ databases">
        <authorList>
            <person name="Zeman M."/>
            <person name="Kubasova T."/>
            <person name="Jahodarova E."/>
            <person name="Nykrynova M."/>
            <person name="Rychlik I."/>
        </authorList>
    </citation>
    <scope>NUCLEOTIDE SEQUENCE [LARGE SCALE GENOMIC DNA]</scope>
    <source>
        <strain evidence="2 3">ET341</strain>
    </source>
</reference>
<organism evidence="2 3">
    <name type="scientific">Massilimicrobiota timonensis</name>
    <dbReference type="NCBI Taxonomy" id="1776392"/>
    <lineage>
        <taxon>Bacteria</taxon>
        <taxon>Bacillati</taxon>
        <taxon>Bacillota</taxon>
        <taxon>Erysipelotrichia</taxon>
        <taxon>Erysipelotrichales</taxon>
        <taxon>Erysipelotrichaceae</taxon>
        <taxon>Massilimicrobiota</taxon>
    </lineage>
</organism>
<proteinExistence type="predicted"/>
<dbReference type="EMBL" id="JAUDCK010000015">
    <property type="protein sequence ID" value="MDM8195811.1"/>
    <property type="molecule type" value="Genomic_DNA"/>
</dbReference>
<dbReference type="Proteomes" id="UP001529275">
    <property type="component" value="Unassembled WGS sequence"/>
</dbReference>
<feature type="transmembrane region" description="Helical" evidence="1">
    <location>
        <begin position="84"/>
        <end position="103"/>
    </location>
</feature>
<comment type="caution">
    <text evidence="2">The sequence shown here is derived from an EMBL/GenBank/DDBJ whole genome shotgun (WGS) entry which is preliminary data.</text>
</comment>
<keyword evidence="3" id="KW-1185">Reference proteome</keyword>
<keyword evidence="1" id="KW-1133">Transmembrane helix</keyword>
<dbReference type="RefSeq" id="WP_087245582.1">
    <property type="nucleotide sequence ID" value="NZ_JAUDCK010000015.1"/>
</dbReference>
<gene>
    <name evidence="2" type="ORF">QUV98_05710</name>
</gene>
<reference evidence="3" key="1">
    <citation type="submission" date="2023-06" db="EMBL/GenBank/DDBJ databases">
        <title>Identification and characterization of horizontal gene transfer across gut microbiota members of farm animals based on homology search.</title>
        <authorList>
            <person name="Zeman M."/>
            <person name="Kubasova T."/>
            <person name="Jahodarova E."/>
            <person name="Nykrynova M."/>
            <person name="Rychlik I."/>
        </authorList>
    </citation>
    <scope>NUCLEOTIDE SEQUENCE [LARGE SCALE GENOMIC DNA]</scope>
    <source>
        <strain evidence="3">ET341</strain>
    </source>
</reference>
<feature type="transmembrane region" description="Helical" evidence="1">
    <location>
        <begin position="59"/>
        <end position="78"/>
    </location>
</feature>